<keyword evidence="13" id="KW-1185">Reference proteome</keyword>
<dbReference type="AlphaFoldDB" id="A0A3D8VBA2"/>
<dbReference type="InterPro" id="IPR001789">
    <property type="entry name" value="Sig_transdc_resp-reg_receiver"/>
</dbReference>
<dbReference type="GO" id="GO:0005829">
    <property type="term" value="C:cytosol"/>
    <property type="evidence" value="ECO:0007669"/>
    <property type="project" value="TreeGrafter"/>
</dbReference>
<organism evidence="12 13">
    <name type="scientific">Lysobacter soli</name>
    <dbReference type="NCBI Taxonomy" id="453783"/>
    <lineage>
        <taxon>Bacteria</taxon>
        <taxon>Pseudomonadati</taxon>
        <taxon>Pseudomonadota</taxon>
        <taxon>Gammaproteobacteria</taxon>
        <taxon>Lysobacterales</taxon>
        <taxon>Lysobacteraceae</taxon>
        <taxon>Lysobacter</taxon>
    </lineage>
</organism>
<feature type="modified residue" description="4-aspartylphosphate" evidence="8">
    <location>
        <position position="55"/>
    </location>
</feature>
<evidence type="ECO:0000259" key="10">
    <source>
        <dbReference type="PROSITE" id="PS50110"/>
    </source>
</evidence>
<feature type="domain" description="OmpR/PhoB-type" evidence="11">
    <location>
        <begin position="135"/>
        <end position="237"/>
    </location>
</feature>
<keyword evidence="7" id="KW-0804">Transcription</keyword>
<dbReference type="InterPro" id="IPR001867">
    <property type="entry name" value="OmpR/PhoB-type_DNA-bd"/>
</dbReference>
<dbReference type="GO" id="GO:0000976">
    <property type="term" value="F:transcription cis-regulatory region binding"/>
    <property type="evidence" value="ECO:0007669"/>
    <property type="project" value="TreeGrafter"/>
</dbReference>
<evidence type="ECO:0000313" key="12">
    <source>
        <dbReference type="EMBL" id="RDY66583.1"/>
    </source>
</evidence>
<keyword evidence="2" id="KW-0963">Cytoplasm</keyword>
<dbReference type="GO" id="GO:0000156">
    <property type="term" value="F:phosphorelay response regulator activity"/>
    <property type="evidence" value="ECO:0007669"/>
    <property type="project" value="TreeGrafter"/>
</dbReference>
<dbReference type="PROSITE" id="PS51755">
    <property type="entry name" value="OMPR_PHOB"/>
    <property type="match status" value="1"/>
</dbReference>
<evidence type="ECO:0000256" key="8">
    <source>
        <dbReference type="PROSITE-ProRule" id="PRU00169"/>
    </source>
</evidence>
<keyword evidence="6 9" id="KW-0238">DNA-binding</keyword>
<dbReference type="CDD" id="cd00383">
    <property type="entry name" value="trans_reg_C"/>
    <property type="match status" value="1"/>
</dbReference>
<evidence type="ECO:0000256" key="2">
    <source>
        <dbReference type="ARBA" id="ARBA00022490"/>
    </source>
</evidence>
<gene>
    <name evidence="12" type="ORF">DX912_12605</name>
</gene>
<evidence type="ECO:0000256" key="6">
    <source>
        <dbReference type="ARBA" id="ARBA00023125"/>
    </source>
</evidence>
<dbReference type="Gene3D" id="3.40.50.2300">
    <property type="match status" value="1"/>
</dbReference>
<keyword evidence="4" id="KW-0902">Two-component regulatory system</keyword>
<dbReference type="EMBL" id="QTJR01000008">
    <property type="protein sequence ID" value="RDY66583.1"/>
    <property type="molecule type" value="Genomic_DNA"/>
</dbReference>
<comment type="subcellular location">
    <subcellularLocation>
        <location evidence="1">Cytoplasm</location>
    </subcellularLocation>
</comment>
<evidence type="ECO:0000256" key="7">
    <source>
        <dbReference type="ARBA" id="ARBA00023163"/>
    </source>
</evidence>
<protein>
    <submittedName>
        <fullName evidence="12">Response regulator</fullName>
    </submittedName>
</protein>
<keyword evidence="3 8" id="KW-0597">Phosphoprotein</keyword>
<dbReference type="SMART" id="SM00448">
    <property type="entry name" value="REC"/>
    <property type="match status" value="1"/>
</dbReference>
<dbReference type="Pfam" id="PF00486">
    <property type="entry name" value="Trans_reg_C"/>
    <property type="match status" value="1"/>
</dbReference>
<dbReference type="PANTHER" id="PTHR48111">
    <property type="entry name" value="REGULATOR OF RPOS"/>
    <property type="match status" value="1"/>
</dbReference>
<dbReference type="SUPFAM" id="SSF46894">
    <property type="entry name" value="C-terminal effector domain of the bipartite response regulators"/>
    <property type="match status" value="1"/>
</dbReference>
<evidence type="ECO:0000256" key="3">
    <source>
        <dbReference type="ARBA" id="ARBA00022553"/>
    </source>
</evidence>
<dbReference type="FunFam" id="1.10.10.10:FF:000099">
    <property type="entry name" value="Two-component system response regulator TorR"/>
    <property type="match status" value="1"/>
</dbReference>
<evidence type="ECO:0000313" key="13">
    <source>
        <dbReference type="Proteomes" id="UP000256829"/>
    </source>
</evidence>
<dbReference type="Gene3D" id="6.10.250.690">
    <property type="match status" value="1"/>
</dbReference>
<feature type="DNA-binding region" description="OmpR/PhoB-type" evidence="9">
    <location>
        <begin position="135"/>
        <end position="237"/>
    </location>
</feature>
<dbReference type="PANTHER" id="PTHR48111:SF58">
    <property type="entry name" value="TORCAD OPERON TRANSCRIPTIONAL REGULATORY PROTEIN TORR"/>
    <property type="match status" value="1"/>
</dbReference>
<sequence length="237" mass="26631">MAHTPCVLVVDDDQPTREMLLEALATHGFRALQAGDGAGMRRELEREAPDLVLLDIRLPGEDGLTLARFLRERYDVGIIMVTGSGDVIDRIVGLEIGADDYVAKPFDPRELLARVKSVLRRIQARPDATAASAPQNARRVPFGRCTLDLDSHQLYDSDGSEVMVTHMEFDLLRVLHEHAGKALSRDAILTLTKNREWEPFDRSIDIRIARLRRKVEVDPDNPRAIRTVRGVGYMFVP</sequence>
<dbReference type="RefSeq" id="WP_115842887.1">
    <property type="nucleotide sequence ID" value="NZ_CP183976.1"/>
</dbReference>
<dbReference type="Gene3D" id="1.10.10.10">
    <property type="entry name" value="Winged helix-like DNA-binding domain superfamily/Winged helix DNA-binding domain"/>
    <property type="match status" value="1"/>
</dbReference>
<dbReference type="PROSITE" id="PS50110">
    <property type="entry name" value="RESPONSE_REGULATORY"/>
    <property type="match status" value="1"/>
</dbReference>
<dbReference type="SMART" id="SM00862">
    <property type="entry name" value="Trans_reg_C"/>
    <property type="match status" value="1"/>
</dbReference>
<name>A0A3D8VBA2_9GAMM</name>
<dbReference type="InterPro" id="IPR016032">
    <property type="entry name" value="Sig_transdc_resp-reg_C-effctor"/>
</dbReference>
<evidence type="ECO:0000259" key="11">
    <source>
        <dbReference type="PROSITE" id="PS51755"/>
    </source>
</evidence>
<dbReference type="SUPFAM" id="SSF52172">
    <property type="entry name" value="CheY-like"/>
    <property type="match status" value="1"/>
</dbReference>
<dbReference type="InterPro" id="IPR036388">
    <property type="entry name" value="WH-like_DNA-bd_sf"/>
</dbReference>
<reference evidence="12 13" key="1">
    <citation type="submission" date="2018-08" db="EMBL/GenBank/DDBJ databases">
        <title>Lysobacter soli KCTC 22011, whole genome shotgun sequence.</title>
        <authorList>
            <person name="Zhang X."/>
            <person name="Feng G."/>
            <person name="Zhu H."/>
        </authorList>
    </citation>
    <scope>NUCLEOTIDE SEQUENCE [LARGE SCALE GENOMIC DNA]</scope>
    <source>
        <strain evidence="12 13">KCTC 22011</strain>
    </source>
</reference>
<evidence type="ECO:0000256" key="1">
    <source>
        <dbReference type="ARBA" id="ARBA00004496"/>
    </source>
</evidence>
<dbReference type="Proteomes" id="UP000256829">
    <property type="component" value="Unassembled WGS sequence"/>
</dbReference>
<evidence type="ECO:0000256" key="9">
    <source>
        <dbReference type="PROSITE-ProRule" id="PRU01091"/>
    </source>
</evidence>
<dbReference type="InterPro" id="IPR011006">
    <property type="entry name" value="CheY-like_superfamily"/>
</dbReference>
<feature type="domain" description="Response regulatory" evidence="10">
    <location>
        <begin position="6"/>
        <end position="119"/>
    </location>
</feature>
<dbReference type="GO" id="GO:0032993">
    <property type="term" value="C:protein-DNA complex"/>
    <property type="evidence" value="ECO:0007669"/>
    <property type="project" value="TreeGrafter"/>
</dbReference>
<dbReference type="GO" id="GO:0006355">
    <property type="term" value="P:regulation of DNA-templated transcription"/>
    <property type="evidence" value="ECO:0007669"/>
    <property type="project" value="InterPro"/>
</dbReference>
<proteinExistence type="predicted"/>
<evidence type="ECO:0000256" key="5">
    <source>
        <dbReference type="ARBA" id="ARBA00023015"/>
    </source>
</evidence>
<dbReference type="Pfam" id="PF00072">
    <property type="entry name" value="Response_reg"/>
    <property type="match status" value="1"/>
</dbReference>
<comment type="caution">
    <text evidence="12">The sequence shown here is derived from an EMBL/GenBank/DDBJ whole genome shotgun (WGS) entry which is preliminary data.</text>
</comment>
<accession>A0A3D8VBA2</accession>
<keyword evidence="5" id="KW-0805">Transcription regulation</keyword>
<evidence type="ECO:0000256" key="4">
    <source>
        <dbReference type="ARBA" id="ARBA00023012"/>
    </source>
</evidence>
<dbReference type="InterPro" id="IPR039420">
    <property type="entry name" value="WalR-like"/>
</dbReference>